<evidence type="ECO:0000256" key="1">
    <source>
        <dbReference type="ARBA" id="ARBA00004473"/>
    </source>
</evidence>
<dbReference type="InterPro" id="IPR042321">
    <property type="entry name" value="Ima1"/>
</dbReference>
<organism evidence="9 10">
    <name type="scientific">Penicillium arizonense</name>
    <dbReference type="NCBI Taxonomy" id="1835702"/>
    <lineage>
        <taxon>Eukaryota</taxon>
        <taxon>Fungi</taxon>
        <taxon>Dikarya</taxon>
        <taxon>Ascomycota</taxon>
        <taxon>Pezizomycotina</taxon>
        <taxon>Eurotiomycetes</taxon>
        <taxon>Eurotiomycetidae</taxon>
        <taxon>Eurotiales</taxon>
        <taxon>Aspergillaceae</taxon>
        <taxon>Penicillium</taxon>
    </lineage>
</organism>
<dbReference type="AlphaFoldDB" id="A0A1F5LWR4"/>
<feature type="transmembrane region" description="Helical" evidence="7">
    <location>
        <begin position="272"/>
        <end position="292"/>
    </location>
</feature>
<evidence type="ECO:0000259" key="8">
    <source>
        <dbReference type="Pfam" id="PF09779"/>
    </source>
</evidence>
<feature type="transmembrane region" description="Helical" evidence="7">
    <location>
        <begin position="205"/>
        <end position="224"/>
    </location>
</feature>
<keyword evidence="2 7" id="KW-0812">Transmembrane</keyword>
<name>A0A1F5LWR4_PENAI</name>
<reference evidence="9 10" key="1">
    <citation type="journal article" date="2016" name="Sci. Rep.">
        <title>Penicillium arizonense, a new, genome sequenced fungal species, reveals a high chemical diversity in secreted metabolites.</title>
        <authorList>
            <person name="Grijseels S."/>
            <person name="Nielsen J.C."/>
            <person name="Randelovic M."/>
            <person name="Nielsen J."/>
            <person name="Nielsen K.F."/>
            <person name="Workman M."/>
            <person name="Frisvad J.C."/>
        </authorList>
    </citation>
    <scope>NUCLEOTIDE SEQUENCE [LARGE SCALE GENOMIC DNA]</scope>
    <source>
        <strain evidence="9 10">CBS 141311</strain>
    </source>
</reference>
<evidence type="ECO:0000256" key="3">
    <source>
        <dbReference type="ARBA" id="ARBA00022989"/>
    </source>
</evidence>
<feature type="region of interest" description="Disordered" evidence="6">
    <location>
        <begin position="704"/>
        <end position="781"/>
    </location>
</feature>
<dbReference type="PANTHER" id="PTHR28538:SF1">
    <property type="entry name" value="INTEGRAL INNER NUCLEAR MEMBRANE PROTEIN IMA1"/>
    <property type="match status" value="1"/>
</dbReference>
<keyword evidence="4 7" id="KW-0472">Membrane</keyword>
<dbReference type="RefSeq" id="XP_022493020.1">
    <property type="nucleotide sequence ID" value="XM_022626995.1"/>
</dbReference>
<evidence type="ECO:0000313" key="10">
    <source>
        <dbReference type="Proteomes" id="UP000177622"/>
    </source>
</evidence>
<feature type="compositionally biased region" description="Polar residues" evidence="6">
    <location>
        <begin position="890"/>
        <end position="907"/>
    </location>
</feature>
<feature type="compositionally biased region" description="Polar residues" evidence="6">
    <location>
        <begin position="704"/>
        <end position="725"/>
    </location>
</feature>
<dbReference type="Proteomes" id="UP000177622">
    <property type="component" value="Unassembled WGS sequence"/>
</dbReference>
<dbReference type="EMBL" id="LXJU01000001">
    <property type="protein sequence ID" value="OGE57597.1"/>
    <property type="molecule type" value="Genomic_DNA"/>
</dbReference>
<dbReference type="Pfam" id="PF09779">
    <property type="entry name" value="Ima1_N"/>
    <property type="match status" value="1"/>
</dbReference>
<keyword evidence="10" id="KW-1185">Reference proteome</keyword>
<accession>A0A1F5LWR4</accession>
<feature type="transmembrane region" description="Helical" evidence="7">
    <location>
        <begin position="313"/>
        <end position="331"/>
    </location>
</feature>
<protein>
    <recommendedName>
        <fullName evidence="8">Ima1 N-terminal domain-containing protein</fullName>
    </recommendedName>
</protein>
<dbReference type="OrthoDB" id="5966927at2759"/>
<evidence type="ECO:0000256" key="5">
    <source>
        <dbReference type="ARBA" id="ARBA00023242"/>
    </source>
</evidence>
<keyword evidence="5" id="KW-0539">Nucleus</keyword>
<feature type="domain" description="Ima1 N-terminal" evidence="8">
    <location>
        <begin position="41"/>
        <end position="165"/>
    </location>
</feature>
<feature type="transmembrane region" description="Helical" evidence="7">
    <location>
        <begin position="616"/>
        <end position="637"/>
    </location>
</feature>
<dbReference type="InterPro" id="IPR018617">
    <property type="entry name" value="Ima1_N"/>
</dbReference>
<evidence type="ECO:0000313" key="9">
    <source>
        <dbReference type="EMBL" id="OGE57597.1"/>
    </source>
</evidence>
<feature type="region of interest" description="Disordered" evidence="6">
    <location>
        <begin position="840"/>
        <end position="907"/>
    </location>
</feature>
<proteinExistence type="predicted"/>
<sequence>MTEWAKLESRPFGISTPSLVYIHTSRSLPDYVMSSLFTKRLTCFYCGRRSASQWPVRNFRCEHCEADNFLDEKGEITDPPAAVTNAEGYVPGASSQPSEAADLKEPPLFCSKCTRNQHLFTSSLASYFPPSDDPTDAEYERGYADFRKRLEDRYPQICESCEPRVRSRIRRAGYEAKSDHLRRMMDQSRANREARQVRNRSWRSLLLYAGALAYWASIAGQIAWDLISAMTLYQTSGSLDGSAIYTEPSMAPAFSQCTKQTLSMWRIPSDCVIDLAPAAGVALIAGALSLWWNPKLRLKIDGMPGKFKGLAEYYQAQLIVLVVRCVFWAVLKDPSASGLDSSMSPALHGLMMVFTLVSLSYSRYIVQYSSRPLVNWSDNSWETQLQGAKSSSELPESPVLSSQATNRNAFNANGGVSQRFPIEKLATPQPPVEKPREIIPVAEKDSMDWTPSTTHNLRPTINQRSAPSVLNGPHPFHGQLPAAPMAPAWKLRAQPSTKPIEQVVQPNPFHRSPSQARAPSRQPSDEAEPIFKPPKFFAPGDLDTSTGLETLFDRAFNFQPDAPGPGWSQGTQQNSASSVQTPSHLFYGWLRLGMLVGFISAWTFSQNHQVFIPGNYVEIAALGVASLVAGFALISMVKRPLVQWNGMEILISITELVAAVHMGAHLPTASFDRDYFDRYGKLLLMFMAIQEAMRVGSFYTATMTESGNTPSESASPQSGTPQMNQPGAIDWPSNGSQPVSSPESRVSSPPLPTHRSFESQSSAPPLSFCTTEPSSSFSSALPSMSNYGLSSSQTVPSFSAAQIPKRNPHSFTMESLKQIDPPSDYDQDSDSETVATATTTATNMTNQNIRYGHNPSLGHSSMFSPRRNGLGSGMGGLSLDDNPAPRRMTRSQTQHGLLGRSQPNYIR</sequence>
<keyword evidence="3 7" id="KW-1133">Transmembrane helix</keyword>
<dbReference type="GO" id="GO:0034992">
    <property type="term" value="C:microtubule organizing center attachment site"/>
    <property type="evidence" value="ECO:0007669"/>
    <property type="project" value="TreeGrafter"/>
</dbReference>
<evidence type="ECO:0000256" key="2">
    <source>
        <dbReference type="ARBA" id="ARBA00022692"/>
    </source>
</evidence>
<dbReference type="GeneID" id="34571729"/>
<feature type="compositionally biased region" description="Low complexity" evidence="6">
    <location>
        <begin position="736"/>
        <end position="748"/>
    </location>
</feature>
<feature type="transmembrane region" description="Helical" evidence="7">
    <location>
        <begin position="343"/>
        <end position="361"/>
    </location>
</feature>
<dbReference type="STRING" id="1835702.A0A1F5LWR4"/>
<comment type="subcellular location">
    <subcellularLocation>
        <location evidence="1">Nucleus inner membrane</location>
        <topology evidence="1">Multi-pass membrane protein</topology>
    </subcellularLocation>
</comment>
<feature type="compositionally biased region" description="Polar residues" evidence="6">
    <location>
        <begin position="758"/>
        <end position="773"/>
    </location>
</feature>
<dbReference type="GO" id="GO:0005637">
    <property type="term" value="C:nuclear inner membrane"/>
    <property type="evidence" value="ECO:0007669"/>
    <property type="project" value="UniProtKB-SubCell"/>
</dbReference>
<comment type="caution">
    <text evidence="9">The sequence shown here is derived from an EMBL/GenBank/DDBJ whole genome shotgun (WGS) entry which is preliminary data.</text>
</comment>
<feature type="region of interest" description="Disordered" evidence="6">
    <location>
        <begin position="504"/>
        <end position="538"/>
    </location>
</feature>
<dbReference type="GO" id="GO:0071765">
    <property type="term" value="P:nuclear inner membrane organization"/>
    <property type="evidence" value="ECO:0007669"/>
    <property type="project" value="InterPro"/>
</dbReference>
<dbReference type="PANTHER" id="PTHR28538">
    <property type="entry name" value="INTEGRAL INNER NUCLEAR MEMBRANE PROTEIN IMA1"/>
    <property type="match status" value="1"/>
</dbReference>
<dbReference type="GO" id="GO:0034506">
    <property type="term" value="C:chromosome, centromeric core domain"/>
    <property type="evidence" value="ECO:0007669"/>
    <property type="project" value="TreeGrafter"/>
</dbReference>
<evidence type="ECO:0000256" key="4">
    <source>
        <dbReference type="ARBA" id="ARBA00023136"/>
    </source>
</evidence>
<feature type="transmembrane region" description="Helical" evidence="7">
    <location>
        <begin position="585"/>
        <end position="604"/>
    </location>
</feature>
<evidence type="ECO:0000256" key="7">
    <source>
        <dbReference type="SAM" id="Phobius"/>
    </source>
</evidence>
<evidence type="ECO:0000256" key="6">
    <source>
        <dbReference type="SAM" id="MobiDB-lite"/>
    </source>
</evidence>
<dbReference type="GO" id="GO:0044732">
    <property type="term" value="C:mitotic spindle pole body"/>
    <property type="evidence" value="ECO:0007669"/>
    <property type="project" value="TreeGrafter"/>
</dbReference>
<gene>
    <name evidence="9" type="ORF">PENARI_c001G10995</name>
</gene>